<evidence type="ECO:0000313" key="2">
    <source>
        <dbReference type="Proteomes" id="UP001154420"/>
    </source>
</evidence>
<gene>
    <name evidence="1" type="ORF">D5281_19560</name>
</gene>
<proteinExistence type="predicted"/>
<evidence type="ECO:0000313" key="1">
    <source>
        <dbReference type="EMBL" id="NBJ94713.1"/>
    </source>
</evidence>
<dbReference type="OrthoDB" id="2040633at2"/>
<comment type="caution">
    <text evidence="1">The sequence shown here is derived from an EMBL/GenBank/DDBJ whole genome shotgun (WGS) entry which is preliminary data.</text>
</comment>
<dbReference type="EMBL" id="QZDT01000047">
    <property type="protein sequence ID" value="NBJ94713.1"/>
    <property type="molecule type" value="Genomic_DNA"/>
</dbReference>
<keyword evidence="2" id="KW-1185">Reference proteome</keyword>
<reference evidence="1" key="1">
    <citation type="submission" date="2018-09" db="EMBL/GenBank/DDBJ databases">
        <title>Murine metabolic-syndrome-specific gut microbial biobank.</title>
        <authorList>
            <person name="Liu C."/>
        </authorList>
    </citation>
    <scope>NUCLEOTIDE SEQUENCE</scope>
    <source>
        <strain evidence="1">D42-62</strain>
    </source>
</reference>
<organism evidence="1 2">
    <name type="scientific">Parablautia muri</name>
    <dbReference type="NCBI Taxonomy" id="2320879"/>
    <lineage>
        <taxon>Bacteria</taxon>
        <taxon>Bacillati</taxon>
        <taxon>Bacillota</taxon>
        <taxon>Clostridia</taxon>
        <taxon>Lachnospirales</taxon>
        <taxon>Lachnospiraceae</taxon>
        <taxon>Parablautia</taxon>
    </lineage>
</organism>
<dbReference type="AlphaFoldDB" id="A0A9X5BJ38"/>
<protein>
    <submittedName>
        <fullName evidence="1">Uncharacterized protein</fullName>
    </submittedName>
</protein>
<accession>A0A9X5BJ38</accession>
<sequence length="406" mass="47796">MNLYSINTIKQELSFSPLVYRIQKSDYSESLILTYSDTNSNPRQEILQANRSILSNWLEILDYDTETKETLDKTFDLLLSSIHLFEIEPDMQKDRLINKIENFIKNFDSKAFSDVASSVLDILKECFDPHPVLAYLYPHYHALLHALYLYAEKSCSYDEIVSQFSAKITVLFQELLHLKSSYEQAREYTQSVLIEPYADNASVQSTTSAALYHSYCKIMNNSDFYMDTFDFPIDEDYLKNILGNNTPTWSSYFDLFSEKLLDTDTQTYYITSFSQFLHIGLSIMMSDEMVIRKCKLCNGYFQTKHSSDQMYCSRIYKNTAATCSEVGVRKTYKEKLFQHPIHQEFTKFYNKLYGRIRRGKVPNDTPLMDELKQLHDEYTEKYENTHKKDREAVWKEYIQKNKELLG</sequence>
<dbReference type="InterPro" id="IPR045722">
    <property type="entry name" value="DUF6076"/>
</dbReference>
<dbReference type="Pfam" id="PF19553">
    <property type="entry name" value="DUF6076"/>
    <property type="match status" value="1"/>
</dbReference>
<name>A0A9X5BJ38_9FIRM</name>
<dbReference type="RefSeq" id="WP_160561724.1">
    <property type="nucleotide sequence ID" value="NZ_QZDT01000047.1"/>
</dbReference>
<dbReference type="Proteomes" id="UP001154420">
    <property type="component" value="Unassembled WGS sequence"/>
</dbReference>